<gene>
    <name evidence="5" type="ORF">A2161_01585</name>
</gene>
<dbReference type="Gene3D" id="3.30.70.20">
    <property type="match status" value="1"/>
</dbReference>
<dbReference type="GO" id="GO:0046872">
    <property type="term" value="F:metal ion binding"/>
    <property type="evidence" value="ECO:0007669"/>
    <property type="project" value="UniProtKB-KW"/>
</dbReference>
<dbReference type="Pfam" id="PF12838">
    <property type="entry name" value="Fer4_7"/>
    <property type="match status" value="1"/>
</dbReference>
<keyword evidence="2" id="KW-0408">Iron</keyword>
<dbReference type="InterPro" id="IPR017896">
    <property type="entry name" value="4Fe4S_Fe-S-bd"/>
</dbReference>
<dbReference type="Proteomes" id="UP000179266">
    <property type="component" value="Unassembled WGS sequence"/>
</dbReference>
<dbReference type="PANTHER" id="PTHR43122:SF1">
    <property type="entry name" value="IRON-SULFUR-BINDING PROTEIN"/>
    <property type="match status" value="1"/>
</dbReference>
<evidence type="ECO:0000256" key="2">
    <source>
        <dbReference type="ARBA" id="ARBA00023004"/>
    </source>
</evidence>
<dbReference type="PROSITE" id="PS00198">
    <property type="entry name" value="4FE4S_FER_1"/>
    <property type="match status" value="2"/>
</dbReference>
<evidence type="ECO:0000259" key="4">
    <source>
        <dbReference type="PROSITE" id="PS51379"/>
    </source>
</evidence>
<accession>A0A1F7RQP7</accession>
<dbReference type="PROSITE" id="PS51379">
    <property type="entry name" value="4FE4S_FER_2"/>
    <property type="match status" value="2"/>
</dbReference>
<organism evidence="5 6">
    <name type="scientific">Candidatus Schekmanbacteria bacterium RBG_13_48_7</name>
    <dbReference type="NCBI Taxonomy" id="1817878"/>
    <lineage>
        <taxon>Bacteria</taxon>
        <taxon>Candidatus Schekmaniibacteriota</taxon>
    </lineage>
</organism>
<proteinExistence type="predicted"/>
<dbReference type="GO" id="GO:0051536">
    <property type="term" value="F:iron-sulfur cluster binding"/>
    <property type="evidence" value="ECO:0007669"/>
    <property type="project" value="UniProtKB-KW"/>
</dbReference>
<evidence type="ECO:0000313" key="5">
    <source>
        <dbReference type="EMBL" id="OGL43314.1"/>
    </source>
</evidence>
<protein>
    <submittedName>
        <fullName evidence="5">4Fe-4S ferredoxin</fullName>
    </submittedName>
</protein>
<reference evidence="5 6" key="1">
    <citation type="journal article" date="2016" name="Nat. Commun.">
        <title>Thousands of microbial genomes shed light on interconnected biogeochemical processes in an aquifer system.</title>
        <authorList>
            <person name="Anantharaman K."/>
            <person name="Brown C.T."/>
            <person name="Hug L.A."/>
            <person name="Sharon I."/>
            <person name="Castelle C.J."/>
            <person name="Probst A.J."/>
            <person name="Thomas B.C."/>
            <person name="Singh A."/>
            <person name="Wilkins M.J."/>
            <person name="Karaoz U."/>
            <person name="Brodie E.L."/>
            <person name="Williams K.H."/>
            <person name="Hubbard S.S."/>
            <person name="Banfield J.F."/>
        </authorList>
    </citation>
    <scope>NUCLEOTIDE SEQUENCE [LARGE SCALE GENOMIC DNA]</scope>
</reference>
<dbReference type="InterPro" id="IPR017900">
    <property type="entry name" value="4Fe4S_Fe_S_CS"/>
</dbReference>
<name>A0A1F7RQP7_9BACT</name>
<keyword evidence="1" id="KW-0479">Metal-binding</keyword>
<dbReference type="SUPFAM" id="SSF54862">
    <property type="entry name" value="4Fe-4S ferredoxins"/>
    <property type="match status" value="1"/>
</dbReference>
<keyword evidence="3" id="KW-0411">Iron-sulfur</keyword>
<evidence type="ECO:0000256" key="3">
    <source>
        <dbReference type="ARBA" id="ARBA00023014"/>
    </source>
</evidence>
<dbReference type="PANTHER" id="PTHR43122">
    <property type="entry name" value="FERREDOXIN SUBUNIT OF PYRUVATE:FLAVODOXIN OXIDOREDUCTASE-RELATED"/>
    <property type="match status" value="1"/>
</dbReference>
<evidence type="ECO:0000313" key="6">
    <source>
        <dbReference type="Proteomes" id="UP000179266"/>
    </source>
</evidence>
<dbReference type="AlphaFoldDB" id="A0A1F7RQP7"/>
<evidence type="ECO:0000256" key="1">
    <source>
        <dbReference type="ARBA" id="ARBA00022723"/>
    </source>
</evidence>
<feature type="domain" description="4Fe-4S ferredoxin-type" evidence="4">
    <location>
        <begin position="18"/>
        <end position="47"/>
    </location>
</feature>
<feature type="domain" description="4Fe-4S ferredoxin-type" evidence="4">
    <location>
        <begin position="55"/>
        <end position="85"/>
    </location>
</feature>
<dbReference type="EMBL" id="MGDD01000280">
    <property type="protein sequence ID" value="OGL43314.1"/>
    <property type="molecule type" value="Genomic_DNA"/>
</dbReference>
<comment type="caution">
    <text evidence="5">The sequence shown here is derived from an EMBL/GenBank/DDBJ whole genome shotgun (WGS) entry which is preliminary data.</text>
</comment>
<sequence>MKYWRTPLDVHKLKIPHGEIHIVKDRCKGCGFCVEFCPKQILEMSTEFNIKGYHPPYAKKEEECVNCDLCERICPEFAIFCLRKDEVENANEKEVSNVES</sequence>